<dbReference type="STRING" id="121292.AU252_13820"/>
<dbReference type="InterPro" id="IPR006175">
    <property type="entry name" value="YjgF/YER057c/UK114"/>
</dbReference>
<name>A0A0U3QP41_9MICC</name>
<dbReference type="Pfam" id="PF01042">
    <property type="entry name" value="Ribonuc_L-PSP"/>
    <property type="match status" value="1"/>
</dbReference>
<reference evidence="2 3" key="1">
    <citation type="submission" date="2015-12" db="EMBL/GenBank/DDBJ databases">
        <authorList>
            <person name="Shamseldin A."/>
            <person name="Moawad H."/>
            <person name="Abd El-Rahim W.M."/>
            <person name="Sadowsky M.J."/>
        </authorList>
    </citation>
    <scope>NUCLEOTIDE SEQUENCE [LARGE SCALE GENOMIC DNA]</scope>
    <source>
        <strain evidence="2 3">Ar51</strain>
    </source>
</reference>
<sequence length="129" mass="13958">MLTRLATFPGMAASVGPFSQAVVAGGFVFTTGQIPLSSRTDDRPADFEGKVRQVLTNLQTVLEGAGSSLDHVVNATVYLSDRSQEEEYRRVYAEVFSSRAPALTSICVGIWDFSFEIQCIAVMKEGSSL</sequence>
<dbReference type="PANTHER" id="PTHR11803">
    <property type="entry name" value="2-IMINOBUTANOATE/2-IMINOPROPANOATE DEAMINASE RIDA"/>
    <property type="match status" value="1"/>
</dbReference>
<dbReference type="EMBL" id="CP013747">
    <property type="protein sequence ID" value="ALV42100.1"/>
    <property type="molecule type" value="Genomic_DNA"/>
</dbReference>
<protein>
    <submittedName>
        <fullName evidence="2">Translation initiation inhibitor</fullName>
    </submittedName>
</protein>
<dbReference type="Proteomes" id="UP000065151">
    <property type="component" value="Chromosome"/>
</dbReference>
<evidence type="ECO:0000256" key="1">
    <source>
        <dbReference type="ARBA" id="ARBA00010552"/>
    </source>
</evidence>
<dbReference type="SUPFAM" id="SSF55298">
    <property type="entry name" value="YjgF-like"/>
    <property type="match status" value="1"/>
</dbReference>
<accession>A0A0U3QP41</accession>
<gene>
    <name evidence="2" type="ORF">AU252_13820</name>
</gene>
<dbReference type="AlphaFoldDB" id="A0A0U3QP41"/>
<organism evidence="2">
    <name type="scientific">Pseudarthrobacter sulfonivorans</name>
    <dbReference type="NCBI Taxonomy" id="121292"/>
    <lineage>
        <taxon>Bacteria</taxon>
        <taxon>Bacillati</taxon>
        <taxon>Actinomycetota</taxon>
        <taxon>Actinomycetes</taxon>
        <taxon>Micrococcales</taxon>
        <taxon>Micrococcaceae</taxon>
        <taxon>Pseudarthrobacter</taxon>
    </lineage>
</organism>
<comment type="similarity">
    <text evidence="1">Belongs to the RutC family.</text>
</comment>
<dbReference type="Gene3D" id="3.30.1330.40">
    <property type="entry name" value="RutC-like"/>
    <property type="match status" value="1"/>
</dbReference>
<dbReference type="GO" id="GO:0019239">
    <property type="term" value="F:deaminase activity"/>
    <property type="evidence" value="ECO:0007669"/>
    <property type="project" value="TreeGrafter"/>
</dbReference>
<dbReference type="GO" id="GO:0005829">
    <property type="term" value="C:cytosol"/>
    <property type="evidence" value="ECO:0007669"/>
    <property type="project" value="TreeGrafter"/>
</dbReference>
<dbReference type="CDD" id="cd00448">
    <property type="entry name" value="YjgF_YER057c_UK114_family"/>
    <property type="match status" value="1"/>
</dbReference>
<evidence type="ECO:0000313" key="3">
    <source>
        <dbReference type="Proteomes" id="UP000065151"/>
    </source>
</evidence>
<evidence type="ECO:0000313" key="2">
    <source>
        <dbReference type="EMBL" id="ALV42100.1"/>
    </source>
</evidence>
<dbReference type="KEGG" id="psul:AU252_13820"/>
<proteinExistence type="inferred from homology"/>
<dbReference type="PANTHER" id="PTHR11803:SF58">
    <property type="entry name" value="PROTEIN HMF1-RELATED"/>
    <property type="match status" value="1"/>
</dbReference>
<dbReference type="InterPro" id="IPR035959">
    <property type="entry name" value="RutC-like_sf"/>
</dbReference>